<evidence type="ECO:0000256" key="7">
    <source>
        <dbReference type="ARBA" id="ARBA00044504"/>
    </source>
</evidence>
<evidence type="ECO:0000256" key="1">
    <source>
        <dbReference type="ARBA" id="ARBA00004370"/>
    </source>
</evidence>
<evidence type="ECO:0000256" key="6">
    <source>
        <dbReference type="ARBA" id="ARBA00023136"/>
    </source>
</evidence>
<keyword evidence="10" id="KW-1185">Reference proteome</keyword>
<proteinExistence type="inferred from homology"/>
<dbReference type="InterPro" id="IPR045262">
    <property type="entry name" value="STP/PLT_plant"/>
</dbReference>
<sequence>MSTIQANNSKIIVYVVSCWIFDAFGGLKFGHDIGISGGVSSLLSFRRRPTIFMASLFFIVGAFISAASEDRWMLIVGRILKSGELCNIQHTPQRLEDVTWPGSRSSFNAAVGCFVISDTPASIIECGKDKQGKAALKKVKGVDDIEVEFKEIVAACEQAKCDVPPPC</sequence>
<protein>
    <submittedName>
        <fullName evidence="9">Uncharacterized protein</fullName>
    </submittedName>
</protein>
<comment type="subcellular location">
    <subcellularLocation>
        <location evidence="1">Membrane</location>
    </subcellularLocation>
</comment>
<reference evidence="9 10" key="1">
    <citation type="submission" date="2024-02" db="EMBL/GenBank/DDBJ databases">
        <title>de novo genome assembly of Solanum bulbocastanum strain 11H21.</title>
        <authorList>
            <person name="Hosaka A.J."/>
        </authorList>
    </citation>
    <scope>NUCLEOTIDE SEQUENCE [LARGE SCALE GENOMIC DNA]</scope>
    <source>
        <tissue evidence="9">Young leaves</tissue>
    </source>
</reference>
<dbReference type="Gene3D" id="1.20.1250.20">
    <property type="entry name" value="MFS general substrate transporter like domains"/>
    <property type="match status" value="1"/>
</dbReference>
<dbReference type="GO" id="GO:0016020">
    <property type="term" value="C:membrane"/>
    <property type="evidence" value="ECO:0007669"/>
    <property type="project" value="UniProtKB-SubCell"/>
</dbReference>
<dbReference type="EMBL" id="JBANQN010000009">
    <property type="protein sequence ID" value="KAK6779927.1"/>
    <property type="molecule type" value="Genomic_DNA"/>
</dbReference>
<evidence type="ECO:0000256" key="3">
    <source>
        <dbReference type="ARBA" id="ARBA00022448"/>
    </source>
</evidence>
<keyword evidence="5 8" id="KW-1133">Transmembrane helix</keyword>
<feature type="transmembrane region" description="Helical" evidence="8">
    <location>
        <begin position="50"/>
        <end position="68"/>
    </location>
</feature>
<gene>
    <name evidence="9" type="ORF">RDI58_022111</name>
</gene>
<evidence type="ECO:0000313" key="10">
    <source>
        <dbReference type="Proteomes" id="UP001371456"/>
    </source>
</evidence>
<keyword evidence="3" id="KW-0813">Transport</keyword>
<evidence type="ECO:0000313" key="9">
    <source>
        <dbReference type="EMBL" id="KAK6779927.1"/>
    </source>
</evidence>
<evidence type="ECO:0000256" key="2">
    <source>
        <dbReference type="ARBA" id="ARBA00010992"/>
    </source>
</evidence>
<dbReference type="GO" id="GO:0015144">
    <property type="term" value="F:carbohydrate transmembrane transporter activity"/>
    <property type="evidence" value="ECO:0007669"/>
    <property type="project" value="InterPro"/>
</dbReference>
<dbReference type="Proteomes" id="UP001371456">
    <property type="component" value="Unassembled WGS sequence"/>
</dbReference>
<evidence type="ECO:0000256" key="4">
    <source>
        <dbReference type="ARBA" id="ARBA00022692"/>
    </source>
</evidence>
<dbReference type="AlphaFoldDB" id="A0AAN8T7F0"/>
<comment type="similarity">
    <text evidence="2">Belongs to the major facilitator superfamily. Sugar transporter (TC 2.A.1.1) family.</text>
</comment>
<comment type="similarity">
    <text evidence="7">Belongs to the major facilitator superfamily. Phosphate:H(+) symporter (TC 2.A.1.9) family.</text>
</comment>
<feature type="transmembrane region" description="Helical" evidence="8">
    <location>
        <begin position="12"/>
        <end position="30"/>
    </location>
</feature>
<dbReference type="Pfam" id="PF00083">
    <property type="entry name" value="Sugar_tr"/>
    <property type="match status" value="1"/>
</dbReference>
<evidence type="ECO:0000256" key="5">
    <source>
        <dbReference type="ARBA" id="ARBA00022989"/>
    </source>
</evidence>
<comment type="caution">
    <text evidence="9">The sequence shown here is derived from an EMBL/GenBank/DDBJ whole genome shotgun (WGS) entry which is preliminary data.</text>
</comment>
<keyword evidence="4 8" id="KW-0812">Transmembrane</keyword>
<dbReference type="InterPro" id="IPR036259">
    <property type="entry name" value="MFS_trans_sf"/>
</dbReference>
<dbReference type="InterPro" id="IPR005828">
    <property type="entry name" value="MFS_sugar_transport-like"/>
</dbReference>
<accession>A0AAN8T7F0</accession>
<dbReference type="PANTHER" id="PTHR23500:SF554">
    <property type="entry name" value="SUGAR TRANSPORT PROTEIN 8-LIKE"/>
    <property type="match status" value="1"/>
</dbReference>
<evidence type="ECO:0000256" key="8">
    <source>
        <dbReference type="SAM" id="Phobius"/>
    </source>
</evidence>
<dbReference type="PANTHER" id="PTHR23500">
    <property type="entry name" value="SOLUTE CARRIER FAMILY 2, FACILITATED GLUCOSE TRANSPORTER"/>
    <property type="match status" value="1"/>
</dbReference>
<name>A0AAN8T7F0_SOLBU</name>
<keyword evidence="6 8" id="KW-0472">Membrane</keyword>
<organism evidence="9 10">
    <name type="scientific">Solanum bulbocastanum</name>
    <name type="common">Wild potato</name>
    <dbReference type="NCBI Taxonomy" id="147425"/>
    <lineage>
        <taxon>Eukaryota</taxon>
        <taxon>Viridiplantae</taxon>
        <taxon>Streptophyta</taxon>
        <taxon>Embryophyta</taxon>
        <taxon>Tracheophyta</taxon>
        <taxon>Spermatophyta</taxon>
        <taxon>Magnoliopsida</taxon>
        <taxon>eudicotyledons</taxon>
        <taxon>Gunneridae</taxon>
        <taxon>Pentapetalae</taxon>
        <taxon>asterids</taxon>
        <taxon>lamiids</taxon>
        <taxon>Solanales</taxon>
        <taxon>Solanaceae</taxon>
        <taxon>Solanoideae</taxon>
        <taxon>Solaneae</taxon>
        <taxon>Solanum</taxon>
    </lineage>
</organism>